<feature type="compositionally biased region" description="Polar residues" evidence="1">
    <location>
        <begin position="88"/>
        <end position="100"/>
    </location>
</feature>
<dbReference type="AlphaFoldDB" id="A0A8H6NJS6"/>
<sequence>MSSTGGEPNSLDDKTGVSPAANITAQWFSLSIPRRGARSWMPPICRISSLHAFRQTATAIAGPDRSVHRHVVNKGRDRASLHSRLPSRKSSLEASSGRPKTTFPSGGAVCQMSCHACCETQTPDLRVTEHCSCFCFCFCFCFFGVTRGLQP</sequence>
<dbReference type="Proteomes" id="UP000654918">
    <property type="component" value="Unassembled WGS sequence"/>
</dbReference>
<gene>
    <name evidence="2" type="ORF">CPLU01_04450</name>
</gene>
<evidence type="ECO:0000256" key="1">
    <source>
        <dbReference type="SAM" id="MobiDB-lite"/>
    </source>
</evidence>
<proteinExistence type="predicted"/>
<comment type="caution">
    <text evidence="2">The sequence shown here is derived from an EMBL/GenBank/DDBJ whole genome shotgun (WGS) entry which is preliminary data.</text>
</comment>
<organism evidence="2 3">
    <name type="scientific">Colletotrichum plurivorum</name>
    <dbReference type="NCBI Taxonomy" id="2175906"/>
    <lineage>
        <taxon>Eukaryota</taxon>
        <taxon>Fungi</taxon>
        <taxon>Dikarya</taxon>
        <taxon>Ascomycota</taxon>
        <taxon>Pezizomycotina</taxon>
        <taxon>Sordariomycetes</taxon>
        <taxon>Hypocreomycetidae</taxon>
        <taxon>Glomerellales</taxon>
        <taxon>Glomerellaceae</taxon>
        <taxon>Colletotrichum</taxon>
        <taxon>Colletotrichum orchidearum species complex</taxon>
    </lineage>
</organism>
<keyword evidence="3" id="KW-1185">Reference proteome</keyword>
<dbReference type="EMBL" id="WIGO01000042">
    <property type="protein sequence ID" value="KAF6835190.1"/>
    <property type="molecule type" value="Genomic_DNA"/>
</dbReference>
<evidence type="ECO:0000313" key="3">
    <source>
        <dbReference type="Proteomes" id="UP000654918"/>
    </source>
</evidence>
<reference evidence="2" key="1">
    <citation type="journal article" date="2020" name="Phytopathology">
        <title>Genome Sequence Resources of Colletotrichum truncatum, C. plurivorum, C. musicola, and C. sojae: Four Species Pathogenic to Soybean (Glycine max).</title>
        <authorList>
            <person name="Rogerio F."/>
            <person name="Boufleur T.R."/>
            <person name="Ciampi-Guillardi M."/>
            <person name="Sukno S.A."/>
            <person name="Thon M.R."/>
            <person name="Massola Junior N.S."/>
            <person name="Baroncelli R."/>
        </authorList>
    </citation>
    <scope>NUCLEOTIDE SEQUENCE</scope>
    <source>
        <strain evidence="2">LFN00145</strain>
    </source>
</reference>
<evidence type="ECO:0000313" key="2">
    <source>
        <dbReference type="EMBL" id="KAF6835190.1"/>
    </source>
</evidence>
<feature type="region of interest" description="Disordered" evidence="1">
    <location>
        <begin position="76"/>
        <end position="100"/>
    </location>
</feature>
<name>A0A8H6NJS6_9PEZI</name>
<protein>
    <submittedName>
        <fullName evidence="2">Uncharacterized protein</fullName>
    </submittedName>
</protein>
<accession>A0A8H6NJS6</accession>